<keyword evidence="2" id="KW-0805">Transcription regulation</keyword>
<dbReference type="OrthoDB" id="5296483at2"/>
<feature type="domain" description="HTH merR-type" evidence="5">
    <location>
        <begin position="1"/>
        <end position="68"/>
    </location>
</feature>
<keyword evidence="3 6" id="KW-0238">DNA-binding</keyword>
<dbReference type="RefSeq" id="WP_106583433.1">
    <property type="nucleotide sequence ID" value="NZ_PYGA01000009.1"/>
</dbReference>
<organism evidence="6 7">
    <name type="scientific">Murinocardiopsis flavida</name>
    <dbReference type="NCBI Taxonomy" id="645275"/>
    <lineage>
        <taxon>Bacteria</taxon>
        <taxon>Bacillati</taxon>
        <taxon>Actinomycetota</taxon>
        <taxon>Actinomycetes</taxon>
        <taxon>Streptosporangiales</taxon>
        <taxon>Nocardiopsidaceae</taxon>
        <taxon>Murinocardiopsis</taxon>
    </lineage>
</organism>
<dbReference type="EMBL" id="PYGA01000009">
    <property type="protein sequence ID" value="PSK97027.1"/>
    <property type="molecule type" value="Genomic_DNA"/>
</dbReference>
<dbReference type="CDD" id="cd01282">
    <property type="entry name" value="HTH_MerR-like_sg3"/>
    <property type="match status" value="1"/>
</dbReference>
<dbReference type="InterPro" id="IPR000551">
    <property type="entry name" value="MerR-type_HTH_dom"/>
</dbReference>
<keyword evidence="4" id="KW-0804">Transcription</keyword>
<dbReference type="PANTHER" id="PTHR30204:SF69">
    <property type="entry name" value="MERR-FAMILY TRANSCRIPTIONAL REGULATOR"/>
    <property type="match status" value="1"/>
</dbReference>
<name>A0A2P8DIH2_9ACTN</name>
<dbReference type="Pfam" id="PF13411">
    <property type="entry name" value="MerR_1"/>
    <property type="match status" value="1"/>
</dbReference>
<keyword evidence="7" id="KW-1185">Reference proteome</keyword>
<dbReference type="PROSITE" id="PS00552">
    <property type="entry name" value="HTH_MERR_1"/>
    <property type="match status" value="1"/>
</dbReference>
<accession>A0A2P8DIH2</accession>
<proteinExistence type="predicted"/>
<dbReference type="Gene3D" id="1.10.1660.10">
    <property type="match status" value="1"/>
</dbReference>
<dbReference type="SMART" id="SM00422">
    <property type="entry name" value="HTH_MERR"/>
    <property type="match status" value="1"/>
</dbReference>
<dbReference type="InterPro" id="IPR047057">
    <property type="entry name" value="MerR_fam"/>
</dbReference>
<dbReference type="GO" id="GO:0003677">
    <property type="term" value="F:DNA binding"/>
    <property type="evidence" value="ECO:0007669"/>
    <property type="project" value="UniProtKB-KW"/>
</dbReference>
<evidence type="ECO:0000256" key="4">
    <source>
        <dbReference type="ARBA" id="ARBA00023163"/>
    </source>
</evidence>
<evidence type="ECO:0000259" key="5">
    <source>
        <dbReference type="PROSITE" id="PS50937"/>
    </source>
</evidence>
<comment type="caution">
    <text evidence="6">The sequence shown here is derived from an EMBL/GenBank/DDBJ whole genome shotgun (WGS) entry which is preliminary data.</text>
</comment>
<dbReference type="PANTHER" id="PTHR30204">
    <property type="entry name" value="REDOX-CYCLING DRUG-SENSING TRANSCRIPTIONAL ACTIVATOR SOXR"/>
    <property type="match status" value="1"/>
</dbReference>
<sequence>MRIGELSRRTGVSVRLLRYYEEQGLLRPERQPSGYREFREADVATVGRIRSLLGAGLGTAEISGVLDCFVEDCERLVPTCAEMLGDLERARERMTGMIDDLQESRRMLDAVIAAGPSEEPERAMLYRP</sequence>
<keyword evidence="1" id="KW-0678">Repressor</keyword>
<evidence type="ECO:0000256" key="1">
    <source>
        <dbReference type="ARBA" id="ARBA00022491"/>
    </source>
</evidence>
<evidence type="ECO:0000313" key="6">
    <source>
        <dbReference type="EMBL" id="PSK97027.1"/>
    </source>
</evidence>
<protein>
    <submittedName>
        <fullName evidence="6">DNA-binding transcriptional MerR regulator</fullName>
    </submittedName>
</protein>
<dbReference type="Proteomes" id="UP000240542">
    <property type="component" value="Unassembled WGS sequence"/>
</dbReference>
<gene>
    <name evidence="6" type="ORF">CLV63_10930</name>
</gene>
<evidence type="ECO:0000256" key="3">
    <source>
        <dbReference type="ARBA" id="ARBA00023125"/>
    </source>
</evidence>
<dbReference type="GO" id="GO:0003700">
    <property type="term" value="F:DNA-binding transcription factor activity"/>
    <property type="evidence" value="ECO:0007669"/>
    <property type="project" value="InterPro"/>
</dbReference>
<dbReference type="AlphaFoldDB" id="A0A2P8DIH2"/>
<dbReference type="SUPFAM" id="SSF46955">
    <property type="entry name" value="Putative DNA-binding domain"/>
    <property type="match status" value="1"/>
</dbReference>
<dbReference type="PROSITE" id="PS50937">
    <property type="entry name" value="HTH_MERR_2"/>
    <property type="match status" value="1"/>
</dbReference>
<evidence type="ECO:0000256" key="2">
    <source>
        <dbReference type="ARBA" id="ARBA00023015"/>
    </source>
</evidence>
<reference evidence="6 7" key="1">
    <citation type="submission" date="2018-03" db="EMBL/GenBank/DDBJ databases">
        <title>Genomic Encyclopedia of Archaeal and Bacterial Type Strains, Phase II (KMG-II): from individual species to whole genera.</title>
        <authorList>
            <person name="Goeker M."/>
        </authorList>
    </citation>
    <scope>NUCLEOTIDE SEQUENCE [LARGE SCALE GENOMIC DNA]</scope>
    <source>
        <strain evidence="6 7">DSM 45312</strain>
    </source>
</reference>
<dbReference type="PRINTS" id="PR00040">
    <property type="entry name" value="HTHMERR"/>
</dbReference>
<evidence type="ECO:0000313" key="7">
    <source>
        <dbReference type="Proteomes" id="UP000240542"/>
    </source>
</evidence>
<dbReference type="InterPro" id="IPR009061">
    <property type="entry name" value="DNA-bd_dom_put_sf"/>
</dbReference>